<dbReference type="EMBL" id="STGX01000001">
    <property type="protein sequence ID" value="THV32259.1"/>
    <property type="molecule type" value="Genomic_DNA"/>
</dbReference>
<feature type="domain" description="DUF397" evidence="1">
    <location>
        <begin position="26"/>
        <end position="65"/>
    </location>
</feature>
<name>A0A4S8PVR0_9ACTN</name>
<dbReference type="OrthoDB" id="4299240at2"/>
<evidence type="ECO:0000313" key="2">
    <source>
        <dbReference type="EMBL" id="THV32259.1"/>
    </source>
</evidence>
<dbReference type="InterPro" id="IPR007278">
    <property type="entry name" value="DUF397"/>
</dbReference>
<accession>A0A4S8PVR0</accession>
<gene>
    <name evidence="2" type="ORF">E9998_02130</name>
</gene>
<dbReference type="Pfam" id="PF04149">
    <property type="entry name" value="DUF397"/>
    <property type="match status" value="1"/>
</dbReference>
<organism evidence="2 3">
    <name type="scientific">Glycomyces paridis</name>
    <dbReference type="NCBI Taxonomy" id="2126555"/>
    <lineage>
        <taxon>Bacteria</taxon>
        <taxon>Bacillati</taxon>
        <taxon>Actinomycetota</taxon>
        <taxon>Actinomycetes</taxon>
        <taxon>Glycomycetales</taxon>
        <taxon>Glycomycetaceae</taxon>
        <taxon>Glycomyces</taxon>
    </lineage>
</organism>
<keyword evidence="3" id="KW-1185">Reference proteome</keyword>
<evidence type="ECO:0000313" key="3">
    <source>
        <dbReference type="Proteomes" id="UP000305792"/>
    </source>
</evidence>
<comment type="caution">
    <text evidence="2">The sequence shown here is derived from an EMBL/GenBank/DDBJ whole genome shotgun (WGS) entry which is preliminary data.</text>
</comment>
<evidence type="ECO:0000259" key="1">
    <source>
        <dbReference type="Pfam" id="PF04149"/>
    </source>
</evidence>
<protein>
    <submittedName>
        <fullName evidence="2">DUF397 domain-containing protein</fullName>
    </submittedName>
</protein>
<sequence>MRSAEFGLSAVGVEEVFEGEDAAVGRVELDRAPDRVDAVRHSHHPEGSMIIYTCAEWAAFLGGAKDGEYDFGR</sequence>
<proteinExistence type="predicted"/>
<reference evidence="2 3" key="1">
    <citation type="journal article" date="2018" name="Int. J. Syst. Evol. Microbiol.">
        <title>Glycomyces paridis sp. nov., isolated from the medicinal plant Paris polyphylla.</title>
        <authorList>
            <person name="Fang X.M."/>
            <person name="Bai J.L."/>
            <person name="Su J."/>
            <person name="Zhao L.L."/>
            <person name="Liu H.Y."/>
            <person name="Ma B.P."/>
            <person name="Zhang Y.Q."/>
            <person name="Yu L.Y."/>
        </authorList>
    </citation>
    <scope>NUCLEOTIDE SEQUENCE [LARGE SCALE GENOMIC DNA]</scope>
    <source>
        <strain evidence="2 3">CPCC 204357</strain>
    </source>
</reference>
<dbReference type="AlphaFoldDB" id="A0A4S8PVR0"/>
<dbReference type="Proteomes" id="UP000305792">
    <property type="component" value="Unassembled WGS sequence"/>
</dbReference>